<dbReference type="RefSeq" id="XP_007724509.1">
    <property type="nucleotide sequence ID" value="XM_007726319.1"/>
</dbReference>
<dbReference type="HOGENOM" id="CLU_022256_0_0_1"/>
<name>W9Y7K7_9EURO</name>
<accession>W9Y7K7</accession>
<dbReference type="STRING" id="1182541.W9Y7K7"/>
<keyword evidence="4" id="KW-1185">Reference proteome</keyword>
<evidence type="ECO:0000313" key="3">
    <source>
        <dbReference type="EMBL" id="EXJ88503.1"/>
    </source>
</evidence>
<evidence type="ECO:0000256" key="1">
    <source>
        <dbReference type="ARBA" id="ARBA00033748"/>
    </source>
</evidence>
<dbReference type="SUPFAM" id="SSF51679">
    <property type="entry name" value="Bacterial luciferase-like"/>
    <property type="match status" value="1"/>
</dbReference>
<sequence>MTEILEPGKASQSTLNGTRIVPEQVPTAAPKKRILLNAFDMFTVGHMSHGQWRNPKDKASTKRRDLTYWTNLAKLLEKGDINALFLADSYGRIDVYKGSAETAMRSGIHWPMGDPAVPITAMAAVTERLGFAITSSTSFEKPYVLAKRLSTLDHLTKGRIGWNVVTSFQASAFKAVGIDQIPHDLRYEIADEYLQVLYKLWESSWADDALVEDRENENYADFDKIRTIHHHGKHFKVDAPHILDPSPQRTPFLFQAGASSAGMDFAARHAEGVFVSAYSPAMLAPRVKEIRAKAAAAGRDPKSIKIFASLTPIIGATAEEANEKYQDALKYASPEAGLAFFSGNSGIDLSQYDLDTEIKPTDDGIDARIQSIIDTFKYTGTEIPSWTPRNIGKMISLGHNGHVPVGTPEQVADKLEEWIDVADVDGFNLGYIITPESFEDIVNLLVPELRKRGRYAPLGESGTMRERVYGAGQSKLRNDHPASKFKWANYKEDVDDS</sequence>
<reference evidence="3 4" key="1">
    <citation type="submission" date="2013-03" db="EMBL/GenBank/DDBJ databases">
        <title>The Genome Sequence of Capronia coronata CBS 617.96.</title>
        <authorList>
            <consortium name="The Broad Institute Genomics Platform"/>
            <person name="Cuomo C."/>
            <person name="de Hoog S."/>
            <person name="Gorbushina A."/>
            <person name="Walker B."/>
            <person name="Young S.K."/>
            <person name="Zeng Q."/>
            <person name="Gargeya S."/>
            <person name="Fitzgerald M."/>
            <person name="Haas B."/>
            <person name="Abouelleil A."/>
            <person name="Allen A.W."/>
            <person name="Alvarado L."/>
            <person name="Arachchi H.M."/>
            <person name="Berlin A.M."/>
            <person name="Chapman S.B."/>
            <person name="Gainer-Dewar J."/>
            <person name="Goldberg J."/>
            <person name="Griggs A."/>
            <person name="Gujja S."/>
            <person name="Hansen M."/>
            <person name="Howarth C."/>
            <person name="Imamovic A."/>
            <person name="Ireland A."/>
            <person name="Larimer J."/>
            <person name="McCowan C."/>
            <person name="Murphy C."/>
            <person name="Pearson M."/>
            <person name="Poon T.W."/>
            <person name="Priest M."/>
            <person name="Roberts A."/>
            <person name="Saif S."/>
            <person name="Shea T."/>
            <person name="Sisk P."/>
            <person name="Sykes S."/>
            <person name="Wortman J."/>
            <person name="Nusbaum C."/>
            <person name="Birren B."/>
        </authorList>
    </citation>
    <scope>NUCLEOTIDE SEQUENCE [LARGE SCALE GENOMIC DNA]</scope>
    <source>
        <strain evidence="3 4">CBS 617.96</strain>
    </source>
</reference>
<dbReference type="GO" id="GO:0016705">
    <property type="term" value="F:oxidoreductase activity, acting on paired donors, with incorporation or reduction of molecular oxygen"/>
    <property type="evidence" value="ECO:0007669"/>
    <property type="project" value="InterPro"/>
</dbReference>
<dbReference type="Pfam" id="PF00296">
    <property type="entry name" value="Bac_luciferase"/>
    <property type="match status" value="1"/>
</dbReference>
<comment type="caution">
    <text evidence="3">The sequence shown here is derived from an EMBL/GenBank/DDBJ whole genome shotgun (WGS) entry which is preliminary data.</text>
</comment>
<evidence type="ECO:0000313" key="4">
    <source>
        <dbReference type="Proteomes" id="UP000019484"/>
    </source>
</evidence>
<dbReference type="NCBIfam" id="TIGR03860">
    <property type="entry name" value="FMN_nitrolo"/>
    <property type="match status" value="1"/>
</dbReference>
<organism evidence="3 4">
    <name type="scientific">Capronia coronata CBS 617.96</name>
    <dbReference type="NCBI Taxonomy" id="1182541"/>
    <lineage>
        <taxon>Eukaryota</taxon>
        <taxon>Fungi</taxon>
        <taxon>Dikarya</taxon>
        <taxon>Ascomycota</taxon>
        <taxon>Pezizomycotina</taxon>
        <taxon>Eurotiomycetes</taxon>
        <taxon>Chaetothyriomycetidae</taxon>
        <taxon>Chaetothyriales</taxon>
        <taxon>Herpotrichiellaceae</taxon>
        <taxon>Capronia</taxon>
    </lineage>
</organism>
<dbReference type="eggNOG" id="ENOG502QSR6">
    <property type="taxonomic scope" value="Eukaryota"/>
</dbReference>
<dbReference type="GeneID" id="19160308"/>
<dbReference type="EMBL" id="AMWN01000004">
    <property type="protein sequence ID" value="EXJ88503.1"/>
    <property type="molecule type" value="Genomic_DNA"/>
</dbReference>
<dbReference type="PIRSF" id="PIRSF000337">
    <property type="entry name" value="NTA_MOA"/>
    <property type="match status" value="1"/>
</dbReference>
<gene>
    <name evidence="3" type="ORF">A1O1_05433</name>
</gene>
<dbReference type="Proteomes" id="UP000019484">
    <property type="component" value="Unassembled WGS sequence"/>
</dbReference>
<feature type="domain" description="Luciferase-like" evidence="2">
    <location>
        <begin position="62"/>
        <end position="419"/>
    </location>
</feature>
<dbReference type="InterPro" id="IPR051260">
    <property type="entry name" value="Diverse_substr_monoxygenases"/>
</dbReference>
<dbReference type="PANTHER" id="PTHR30011">
    <property type="entry name" value="ALKANESULFONATE MONOOXYGENASE-RELATED"/>
    <property type="match status" value="1"/>
</dbReference>
<dbReference type="GO" id="GO:0004497">
    <property type="term" value="F:monooxygenase activity"/>
    <property type="evidence" value="ECO:0007669"/>
    <property type="project" value="InterPro"/>
</dbReference>
<protein>
    <recommendedName>
        <fullName evidence="2">Luciferase-like domain-containing protein</fullName>
    </recommendedName>
</protein>
<dbReference type="PANTHER" id="PTHR30011:SF30">
    <property type="entry name" value="XENOBIOTIC COMPOUND MONOOXYGENASE, DSZA FAMILY (AFU_ORTHOLOGUE AFUA_6G01920)"/>
    <property type="match status" value="1"/>
</dbReference>
<dbReference type="InterPro" id="IPR011251">
    <property type="entry name" value="Luciferase-like_dom"/>
</dbReference>
<comment type="similarity">
    <text evidence="1">Belongs to the NtaA/SnaA/DszA monooxygenase family.</text>
</comment>
<dbReference type="OrthoDB" id="8922241at2759"/>
<dbReference type="AlphaFoldDB" id="W9Y7K7"/>
<evidence type="ECO:0000259" key="2">
    <source>
        <dbReference type="Pfam" id="PF00296"/>
    </source>
</evidence>
<dbReference type="InterPro" id="IPR016215">
    <property type="entry name" value="NTA_MOA"/>
</dbReference>
<dbReference type="Gene3D" id="3.20.20.30">
    <property type="entry name" value="Luciferase-like domain"/>
    <property type="match status" value="1"/>
</dbReference>
<dbReference type="InterPro" id="IPR036661">
    <property type="entry name" value="Luciferase-like_sf"/>
</dbReference>
<proteinExistence type="inferred from homology"/>